<dbReference type="EMBL" id="CP034550">
    <property type="protein sequence ID" value="QFZ19163.1"/>
    <property type="molecule type" value="Genomic_DNA"/>
</dbReference>
<dbReference type="Gene3D" id="1.10.10.60">
    <property type="entry name" value="Homeodomain-like"/>
    <property type="match status" value="1"/>
</dbReference>
<keyword evidence="2 4" id="KW-0238">DNA-binding</keyword>
<dbReference type="InterPro" id="IPR001647">
    <property type="entry name" value="HTH_TetR"/>
</dbReference>
<dbReference type="InterPro" id="IPR036271">
    <property type="entry name" value="Tet_transcr_reg_TetR-rel_C_sf"/>
</dbReference>
<name>A0A5Q0GZ83_SACSY</name>
<dbReference type="Gene3D" id="1.10.357.10">
    <property type="entry name" value="Tetracycline Repressor, domain 2"/>
    <property type="match status" value="1"/>
</dbReference>
<dbReference type="OrthoDB" id="9796019at2"/>
<evidence type="ECO:0000259" key="6">
    <source>
        <dbReference type="PROSITE" id="PS50977"/>
    </source>
</evidence>
<dbReference type="GO" id="GO:0000976">
    <property type="term" value="F:transcription cis-regulatory region binding"/>
    <property type="evidence" value="ECO:0007669"/>
    <property type="project" value="TreeGrafter"/>
</dbReference>
<organism evidence="7 8">
    <name type="scientific">Saccharothrix syringae</name>
    <name type="common">Nocardiopsis syringae</name>
    <dbReference type="NCBI Taxonomy" id="103733"/>
    <lineage>
        <taxon>Bacteria</taxon>
        <taxon>Bacillati</taxon>
        <taxon>Actinomycetota</taxon>
        <taxon>Actinomycetes</taxon>
        <taxon>Pseudonocardiales</taxon>
        <taxon>Pseudonocardiaceae</taxon>
        <taxon>Saccharothrix</taxon>
    </lineage>
</organism>
<proteinExistence type="predicted"/>
<feature type="region of interest" description="Disordered" evidence="5">
    <location>
        <begin position="203"/>
        <end position="227"/>
    </location>
</feature>
<feature type="compositionally biased region" description="Basic and acidic residues" evidence="5">
    <location>
        <begin position="217"/>
        <end position="227"/>
    </location>
</feature>
<accession>A0A5Q0GZ83</accession>
<feature type="DNA-binding region" description="H-T-H motif" evidence="4">
    <location>
        <begin position="34"/>
        <end position="53"/>
    </location>
</feature>
<dbReference type="PANTHER" id="PTHR30055:SF148">
    <property type="entry name" value="TETR-FAMILY TRANSCRIPTIONAL REGULATOR"/>
    <property type="match status" value="1"/>
</dbReference>
<feature type="domain" description="HTH tetR-type" evidence="6">
    <location>
        <begin position="11"/>
        <end position="71"/>
    </location>
</feature>
<dbReference type="InterPro" id="IPR011075">
    <property type="entry name" value="TetR_C"/>
</dbReference>
<protein>
    <submittedName>
        <fullName evidence="7">TetR/AcrR family transcriptional regulator</fullName>
    </submittedName>
</protein>
<dbReference type="GO" id="GO:0003700">
    <property type="term" value="F:DNA-binding transcription factor activity"/>
    <property type="evidence" value="ECO:0007669"/>
    <property type="project" value="TreeGrafter"/>
</dbReference>
<dbReference type="PRINTS" id="PR00455">
    <property type="entry name" value="HTHTETR"/>
</dbReference>
<dbReference type="InterPro" id="IPR009057">
    <property type="entry name" value="Homeodomain-like_sf"/>
</dbReference>
<evidence type="ECO:0000256" key="4">
    <source>
        <dbReference type="PROSITE-ProRule" id="PRU00335"/>
    </source>
</evidence>
<keyword evidence="1" id="KW-0805">Transcription regulation</keyword>
<evidence type="ECO:0000256" key="3">
    <source>
        <dbReference type="ARBA" id="ARBA00023163"/>
    </source>
</evidence>
<gene>
    <name evidence="7" type="ORF">EKG83_18460</name>
</gene>
<dbReference type="AlphaFoldDB" id="A0A5Q0GZ83"/>
<dbReference type="PANTHER" id="PTHR30055">
    <property type="entry name" value="HTH-TYPE TRANSCRIPTIONAL REGULATOR RUTR"/>
    <property type="match status" value="1"/>
</dbReference>
<keyword evidence="8" id="KW-1185">Reference proteome</keyword>
<dbReference type="Pfam" id="PF16859">
    <property type="entry name" value="TetR_C_11"/>
    <property type="match status" value="1"/>
</dbReference>
<dbReference type="Pfam" id="PF00440">
    <property type="entry name" value="TetR_N"/>
    <property type="match status" value="1"/>
</dbReference>
<dbReference type="InterPro" id="IPR050109">
    <property type="entry name" value="HTH-type_TetR-like_transc_reg"/>
</dbReference>
<sequence length="227" mass="24985">MPERKSRRRGAELERAILDAAWAELSEVGYARFTVEAVAARAGTSKPVIYRRWANRAELALAAWQGRVPVDRGSPDTGSLRTDLLALFGRVSRRMDAMMNEMIAGVMGEAFRHPEIAELMRRYLTDSPLFHAVDAVVRRAVERGELRPFELPRRAARVPLDLIRNEAVTCGTPPDERVIAELVDEVYLPMLVGLAGVPGELGRGEAGAERSGAGRAVGEHADTEVCR</sequence>
<keyword evidence="3" id="KW-0804">Transcription</keyword>
<dbReference type="SUPFAM" id="SSF48498">
    <property type="entry name" value="Tetracyclin repressor-like, C-terminal domain"/>
    <property type="match status" value="1"/>
</dbReference>
<evidence type="ECO:0000256" key="5">
    <source>
        <dbReference type="SAM" id="MobiDB-lite"/>
    </source>
</evidence>
<evidence type="ECO:0000313" key="8">
    <source>
        <dbReference type="Proteomes" id="UP000325787"/>
    </source>
</evidence>
<dbReference type="KEGG" id="ssyi:EKG83_18460"/>
<dbReference type="SUPFAM" id="SSF46689">
    <property type="entry name" value="Homeodomain-like"/>
    <property type="match status" value="1"/>
</dbReference>
<evidence type="ECO:0000313" key="7">
    <source>
        <dbReference type="EMBL" id="QFZ19163.1"/>
    </source>
</evidence>
<reference evidence="8" key="1">
    <citation type="journal article" date="2021" name="Curr. Microbiol.">
        <title>Complete genome of nocamycin-producing strain Saccharothrix syringae NRRL B-16468 reveals the biosynthetic potential for secondary metabolites.</title>
        <authorList>
            <person name="Mo X."/>
            <person name="Yang S."/>
        </authorList>
    </citation>
    <scope>NUCLEOTIDE SEQUENCE [LARGE SCALE GENOMIC DNA]</scope>
    <source>
        <strain evidence="8">ATCC 51364 / DSM 43886 / JCM 6844 / KCTC 9398 / NBRC 14523 / NRRL B-16468 / INA 2240</strain>
    </source>
</reference>
<evidence type="ECO:0000256" key="1">
    <source>
        <dbReference type="ARBA" id="ARBA00023015"/>
    </source>
</evidence>
<dbReference type="RefSeq" id="WP_063741442.1">
    <property type="nucleotide sequence ID" value="NZ_CP034550.1"/>
</dbReference>
<evidence type="ECO:0000256" key="2">
    <source>
        <dbReference type="ARBA" id="ARBA00023125"/>
    </source>
</evidence>
<dbReference type="PROSITE" id="PS50977">
    <property type="entry name" value="HTH_TETR_2"/>
    <property type="match status" value="1"/>
</dbReference>
<dbReference type="Proteomes" id="UP000325787">
    <property type="component" value="Chromosome"/>
</dbReference>